<evidence type="ECO:0000256" key="1">
    <source>
        <dbReference type="ARBA" id="ARBA00004370"/>
    </source>
</evidence>
<evidence type="ECO:0000256" key="6">
    <source>
        <dbReference type="ARBA" id="ARBA00023310"/>
    </source>
</evidence>
<keyword evidence="6 7" id="KW-0066">ATP synthesis</keyword>
<keyword evidence="5 7" id="KW-0472">Membrane</keyword>
<protein>
    <recommendedName>
        <fullName evidence="7">ATP synthase subunit delta</fullName>
    </recommendedName>
    <alternativeName>
        <fullName evidence="7">ATP synthase F(1) sector subunit delta</fullName>
    </alternativeName>
    <alternativeName>
        <fullName evidence="7">F-type ATPase subunit delta</fullName>
        <shortName evidence="7">F-ATPase subunit delta</shortName>
    </alternativeName>
</protein>
<comment type="function">
    <text evidence="7">This protein is part of the stalk that links CF(0) to CF(1). It either transmits conformational changes from CF(0) to CF(1) or is implicated in proton conduction.</text>
</comment>
<keyword evidence="3 7" id="KW-0375">Hydrogen ion transport</keyword>
<keyword evidence="7" id="KW-0139">CF(1)</keyword>
<keyword evidence="7" id="KW-1003">Cell membrane</keyword>
<accession>A0ABY4YRF2</accession>
<dbReference type="EMBL" id="CP099489">
    <property type="protein sequence ID" value="USQ79345.1"/>
    <property type="molecule type" value="Genomic_DNA"/>
</dbReference>
<evidence type="ECO:0000313" key="9">
    <source>
        <dbReference type="Proteomes" id="UP001056455"/>
    </source>
</evidence>
<dbReference type="InterPro" id="IPR000711">
    <property type="entry name" value="ATPase_OSCP/dsu"/>
</dbReference>
<evidence type="ECO:0000256" key="2">
    <source>
        <dbReference type="ARBA" id="ARBA00022448"/>
    </source>
</evidence>
<evidence type="ECO:0000256" key="4">
    <source>
        <dbReference type="ARBA" id="ARBA00023065"/>
    </source>
</evidence>
<sequence>MQGASRSALAESRGVLSQVLDQDSDRGRLGEELLQVANLVGGNAVLRRALADPSREGGEKAELANRLLAGKVSEPAQRIAATIASQRWASEADLSATLEAFGVESFLAQAEAEGRLSQVEDELFRFGRIVDGTGELRSALTDRRAPADSKAQVVHRLLDGRSAPETVRLAELAATHRSTRFDHAIDGYLSIAARRQEQLTATITTAVPLSGQHRERLTSALGQQYGRAVRINEVVDPTVVGGIRVAIGDEVIDGTILSRLDEARRKMIS</sequence>
<proteinExistence type="inferred from homology"/>
<comment type="similarity">
    <text evidence="7">Belongs to the ATPase delta chain family.</text>
</comment>
<name>A0ABY4YRF2_9MICO</name>
<dbReference type="Proteomes" id="UP001056455">
    <property type="component" value="Chromosome"/>
</dbReference>
<comment type="function">
    <text evidence="7">F(1)F(0) ATP synthase produces ATP from ADP in the presence of a proton or sodium gradient. F-type ATPases consist of two structural domains, F(1) containing the extramembraneous catalytic core and F(0) containing the membrane proton channel, linked together by a central stalk and a peripheral stalk. During catalysis, ATP synthesis in the catalytic domain of F(1) is coupled via a rotary mechanism of the central stalk subunits to proton translocation.</text>
</comment>
<evidence type="ECO:0000313" key="8">
    <source>
        <dbReference type="EMBL" id="USQ79345.1"/>
    </source>
</evidence>
<keyword evidence="9" id="KW-1185">Reference proteome</keyword>
<reference evidence="8" key="1">
    <citation type="submission" date="2022-06" db="EMBL/GenBank/DDBJ databases">
        <title>Ornithinimicrobium HY1793.</title>
        <authorList>
            <person name="Huang Y."/>
        </authorList>
    </citation>
    <scope>NUCLEOTIDE SEQUENCE</scope>
    <source>
        <strain evidence="8">HY1793</strain>
    </source>
</reference>
<dbReference type="RefSeq" id="WP_252592349.1">
    <property type="nucleotide sequence ID" value="NZ_CP099489.1"/>
</dbReference>
<dbReference type="NCBIfam" id="NF009967">
    <property type="entry name" value="PRK13430.1"/>
    <property type="match status" value="1"/>
</dbReference>
<dbReference type="PANTHER" id="PTHR11910">
    <property type="entry name" value="ATP SYNTHASE DELTA CHAIN"/>
    <property type="match status" value="1"/>
</dbReference>
<evidence type="ECO:0000256" key="5">
    <source>
        <dbReference type="ARBA" id="ARBA00023136"/>
    </source>
</evidence>
<evidence type="ECO:0000256" key="3">
    <source>
        <dbReference type="ARBA" id="ARBA00022781"/>
    </source>
</evidence>
<dbReference type="NCBIfam" id="TIGR01145">
    <property type="entry name" value="ATP_synt_delta"/>
    <property type="match status" value="1"/>
</dbReference>
<keyword evidence="2 7" id="KW-0813">Transport</keyword>
<comment type="subcellular location">
    <subcellularLocation>
        <location evidence="7">Cell membrane</location>
        <topology evidence="7">Peripheral membrane protein</topology>
    </subcellularLocation>
    <subcellularLocation>
        <location evidence="1">Membrane</location>
    </subcellularLocation>
</comment>
<organism evidence="8 9">
    <name type="scientific">Ornithinimicrobium faecis</name>
    <dbReference type="NCBI Taxonomy" id="2934158"/>
    <lineage>
        <taxon>Bacteria</taxon>
        <taxon>Bacillati</taxon>
        <taxon>Actinomycetota</taxon>
        <taxon>Actinomycetes</taxon>
        <taxon>Micrococcales</taxon>
        <taxon>Ornithinimicrobiaceae</taxon>
        <taxon>Ornithinimicrobium</taxon>
    </lineage>
</organism>
<dbReference type="HAMAP" id="MF_01416">
    <property type="entry name" value="ATP_synth_delta_bact"/>
    <property type="match status" value="1"/>
</dbReference>
<evidence type="ECO:0000256" key="7">
    <source>
        <dbReference type="HAMAP-Rule" id="MF_01416"/>
    </source>
</evidence>
<dbReference type="Pfam" id="PF00213">
    <property type="entry name" value="OSCP"/>
    <property type="match status" value="1"/>
</dbReference>
<gene>
    <name evidence="7" type="primary">atpH</name>
    <name evidence="8" type="ORF">NF556_17295</name>
</gene>
<keyword evidence="4 7" id="KW-0406">Ion transport</keyword>